<reference evidence="1" key="1">
    <citation type="submission" date="2013-12" db="EMBL/GenBank/DDBJ databases">
        <authorList>
            <person name="Genoscope - CEA"/>
        </authorList>
    </citation>
    <scope>NUCLEOTIDE SEQUENCE</scope>
    <source>
        <strain evidence="1">CBS 1993</strain>
    </source>
</reference>
<gene>
    <name evidence="1" type="ORF">KUCA_T00004547001</name>
</gene>
<evidence type="ECO:0000313" key="1">
    <source>
        <dbReference type="EMBL" id="CDK28564.1"/>
    </source>
</evidence>
<accession>W6MPE9</accession>
<dbReference type="GO" id="GO:0005763">
    <property type="term" value="C:mitochondrial small ribosomal subunit"/>
    <property type="evidence" value="ECO:0007669"/>
    <property type="project" value="EnsemblFungi"/>
</dbReference>
<dbReference type="EMBL" id="HG793129">
    <property type="protein sequence ID" value="CDK28564.1"/>
    <property type="molecule type" value="Genomic_DNA"/>
</dbReference>
<dbReference type="OrthoDB" id="10052321at2759"/>
<evidence type="ECO:0000313" key="2">
    <source>
        <dbReference type="Proteomes" id="UP000019384"/>
    </source>
</evidence>
<dbReference type="AlphaFoldDB" id="W6MPE9"/>
<dbReference type="HOGENOM" id="CLU_842157_0_0_1"/>
<sequence>MLSRQSLGSRGNAAVNLIQQSRGRKSMAYPQYGYKARIENPGGSTSQFRLLLKEFLGPKNFRGDYHFNKYYYAKQDHTTNYLSAPSEDGSLTRPIYGHVRDDAVTQNRPNANRNLQLTPFRLNADCKTNTMVSEEMKTEIVNQIDKGVSERDIAIKYGLKLPRIEAIYKLRAIEKEWEEKNLITKDIKTMSTTMYKMFPLHDPVGLKENLSEIPVPVKTLKARFLTIAESEPFGPIEAAESLELEPATETLAKLMEHREEKKTKKQKAFMAPVLDGERVAFRFTEAKVGDVGFRYGAPLRDTKKDRKIEYDANGKMVYGI</sequence>
<dbReference type="InterPro" id="IPR021036">
    <property type="entry name" value="Ribosomal_mS45"/>
</dbReference>
<dbReference type="STRING" id="1382522.W6MPE9"/>
<dbReference type="PANTHER" id="PTHR28158">
    <property type="entry name" value="37S RIBOSOMAL PROTEIN S35, MITOCHONDRIAL"/>
    <property type="match status" value="1"/>
</dbReference>
<evidence type="ECO:0008006" key="3">
    <source>
        <dbReference type="Google" id="ProtNLM"/>
    </source>
</evidence>
<dbReference type="RefSeq" id="XP_022460554.1">
    <property type="nucleotide sequence ID" value="XM_022601293.1"/>
</dbReference>
<dbReference type="GO" id="GO:0003735">
    <property type="term" value="F:structural constituent of ribosome"/>
    <property type="evidence" value="ECO:0007669"/>
    <property type="project" value="EnsemblFungi"/>
</dbReference>
<proteinExistence type="predicted"/>
<dbReference type="PANTHER" id="PTHR28158:SF1">
    <property type="entry name" value="SMALL RIBOSOMAL SUBUNIT PROTEIN MS45"/>
    <property type="match status" value="1"/>
</dbReference>
<dbReference type="Pfam" id="PF12298">
    <property type="entry name" value="Bot1p"/>
    <property type="match status" value="1"/>
</dbReference>
<dbReference type="Proteomes" id="UP000019384">
    <property type="component" value="Unassembled WGS sequence"/>
</dbReference>
<protein>
    <recommendedName>
        <fullName evidence="3">37S ribosomal protein S35, mitochondrial</fullName>
    </recommendedName>
</protein>
<dbReference type="GeneID" id="34521942"/>
<keyword evidence="2" id="KW-1185">Reference proteome</keyword>
<reference evidence="1" key="2">
    <citation type="submission" date="2014-02" db="EMBL/GenBank/DDBJ databases">
        <title>Complete DNA sequence of /Kuraishia capsulata/ illustrates novel genomic features among budding yeasts (/Saccharomycotina/).</title>
        <authorList>
            <person name="Morales L."/>
            <person name="Noel B."/>
            <person name="Porcel B."/>
            <person name="Marcet-Houben M."/>
            <person name="Hullo M-F."/>
            <person name="Sacerdot C."/>
            <person name="Tekaia F."/>
            <person name="Leh-Louis V."/>
            <person name="Despons L."/>
            <person name="Khanna V."/>
            <person name="Aury J-M."/>
            <person name="Barbe V."/>
            <person name="Couloux A."/>
            <person name="Labadie K."/>
            <person name="Pelletier E."/>
            <person name="Souciet J-L."/>
            <person name="Boekhout T."/>
            <person name="Gabaldon T."/>
            <person name="Wincker P."/>
            <person name="Dujon B."/>
        </authorList>
    </citation>
    <scope>NUCLEOTIDE SEQUENCE</scope>
    <source>
        <strain evidence="1">CBS 1993</strain>
    </source>
</reference>
<dbReference type="GO" id="GO:0032543">
    <property type="term" value="P:mitochondrial translation"/>
    <property type="evidence" value="ECO:0007669"/>
    <property type="project" value="TreeGrafter"/>
</dbReference>
<organism evidence="1 2">
    <name type="scientific">Kuraishia capsulata CBS 1993</name>
    <dbReference type="NCBI Taxonomy" id="1382522"/>
    <lineage>
        <taxon>Eukaryota</taxon>
        <taxon>Fungi</taxon>
        <taxon>Dikarya</taxon>
        <taxon>Ascomycota</taxon>
        <taxon>Saccharomycotina</taxon>
        <taxon>Pichiomycetes</taxon>
        <taxon>Pichiales</taxon>
        <taxon>Pichiaceae</taxon>
        <taxon>Kuraishia</taxon>
    </lineage>
</organism>
<name>W6MPE9_9ASCO</name>